<keyword evidence="2" id="KW-1185">Reference proteome</keyword>
<dbReference type="InterPro" id="IPR050583">
    <property type="entry name" value="Mycobacterial_A85_antigen"/>
</dbReference>
<protein>
    <submittedName>
        <fullName evidence="1">Alpha/beta hydrolase</fullName>
    </submittedName>
</protein>
<dbReference type="GO" id="GO:0016787">
    <property type="term" value="F:hydrolase activity"/>
    <property type="evidence" value="ECO:0007669"/>
    <property type="project" value="UniProtKB-KW"/>
</dbReference>
<evidence type="ECO:0000313" key="1">
    <source>
        <dbReference type="EMBL" id="RIE02368.1"/>
    </source>
</evidence>
<comment type="caution">
    <text evidence="1">The sequence shown here is derived from an EMBL/GenBank/DDBJ whole genome shotgun (WGS) entry which is preliminary data.</text>
</comment>
<dbReference type="PANTHER" id="PTHR48098">
    <property type="entry name" value="ENTEROCHELIN ESTERASE-RELATED"/>
    <property type="match status" value="1"/>
</dbReference>
<dbReference type="Proteomes" id="UP000266340">
    <property type="component" value="Unassembled WGS sequence"/>
</dbReference>
<dbReference type="AlphaFoldDB" id="A0A398CNR7"/>
<evidence type="ECO:0000313" key="2">
    <source>
        <dbReference type="Proteomes" id="UP000266340"/>
    </source>
</evidence>
<dbReference type="PANTHER" id="PTHR48098:SF6">
    <property type="entry name" value="FERRI-BACILLIBACTIN ESTERASE BESA"/>
    <property type="match status" value="1"/>
</dbReference>
<dbReference type="Gene3D" id="3.40.50.1820">
    <property type="entry name" value="alpha/beta hydrolase"/>
    <property type="match status" value="1"/>
</dbReference>
<organism evidence="1 2">
    <name type="scientific">Cohnella faecalis</name>
    <dbReference type="NCBI Taxonomy" id="2315694"/>
    <lineage>
        <taxon>Bacteria</taxon>
        <taxon>Bacillati</taxon>
        <taxon>Bacillota</taxon>
        <taxon>Bacilli</taxon>
        <taxon>Bacillales</taxon>
        <taxon>Paenibacillaceae</taxon>
        <taxon>Cohnella</taxon>
    </lineage>
</organism>
<keyword evidence="1" id="KW-0378">Hydrolase</keyword>
<dbReference type="InterPro" id="IPR029058">
    <property type="entry name" value="AB_hydrolase_fold"/>
</dbReference>
<dbReference type="Pfam" id="PF00756">
    <property type="entry name" value="Esterase"/>
    <property type="match status" value="1"/>
</dbReference>
<dbReference type="EMBL" id="QXJM01000039">
    <property type="protein sequence ID" value="RIE02368.1"/>
    <property type="molecule type" value="Genomic_DNA"/>
</dbReference>
<gene>
    <name evidence="1" type="ORF">D3H35_16775</name>
</gene>
<name>A0A398CNR7_9BACL</name>
<dbReference type="InterPro" id="IPR000801">
    <property type="entry name" value="Esterase-like"/>
</dbReference>
<accession>A0A398CNR7</accession>
<proteinExistence type="predicted"/>
<dbReference type="SUPFAM" id="SSF53474">
    <property type="entry name" value="alpha/beta-Hydrolases"/>
    <property type="match status" value="1"/>
</dbReference>
<reference evidence="1 2" key="1">
    <citation type="submission" date="2018-09" db="EMBL/GenBank/DDBJ databases">
        <title>Cohnella cavernae sp. nov., isolated from a karst cave.</title>
        <authorList>
            <person name="Zhu H."/>
        </authorList>
    </citation>
    <scope>NUCLEOTIDE SEQUENCE [LARGE SCALE GENOMIC DNA]</scope>
    <source>
        <strain evidence="1 2">K2E09-144</strain>
    </source>
</reference>
<sequence>MGASMILSEARGEVRRIEDFFSAKLSNKRDLRIYLPPGYSDYTNRRYPVLYMHDGQGLFDPGSFSQASWLVHETADRLIAEGRLEEIIIVGIDNKGDERLHEFTFPLDATGGIPGAPDAECRGTLYERFIIDELKPFIDRSFRTLPDRSHTGMMGSSLGGLVTYHIGFRNPAVFSKLGIVSPHFVRLDLNSLEEFPFYRSYGFNDLKLWIDIGEIEAHILTRHVREVVDELIGEGFIPGFGLAYCEVPDAAHTEHDWAERLQSPLLFMFGKVGRPVSLRLHGRGQIGLKGATYRLNPLISYDSGFAQTVLQGTYEVEFPEILEVQPDGTLVPKKPGTTQVRFVKGGCRIPKRSRWWKSCPNM</sequence>